<keyword evidence="3" id="KW-1185">Reference proteome</keyword>
<comment type="caution">
    <text evidence="2">The sequence shown here is derived from an EMBL/GenBank/DDBJ whole genome shotgun (WGS) entry which is preliminary data.</text>
</comment>
<name>A0A9P7EM83_9AGAM</name>
<dbReference type="GeneID" id="64628497"/>
<dbReference type="OrthoDB" id="10566603at2759"/>
<protein>
    <recommendedName>
        <fullName evidence="4">Secreted protein</fullName>
    </recommendedName>
</protein>
<organism evidence="2 3">
    <name type="scientific">Suillus subaureus</name>
    <dbReference type="NCBI Taxonomy" id="48587"/>
    <lineage>
        <taxon>Eukaryota</taxon>
        <taxon>Fungi</taxon>
        <taxon>Dikarya</taxon>
        <taxon>Basidiomycota</taxon>
        <taxon>Agaricomycotina</taxon>
        <taxon>Agaricomycetes</taxon>
        <taxon>Agaricomycetidae</taxon>
        <taxon>Boletales</taxon>
        <taxon>Suillineae</taxon>
        <taxon>Suillaceae</taxon>
        <taxon>Suillus</taxon>
    </lineage>
</organism>
<sequence length="86" mass="9338">MCILGALGLSSLPPSSWCFQTKTTKRAGFISSSEPWFLPWRQEPLRQVQEVTHWCRGTLGGWAWYSSGSSTASSGSACVSTVIPAK</sequence>
<evidence type="ECO:0000256" key="1">
    <source>
        <dbReference type="SAM" id="SignalP"/>
    </source>
</evidence>
<dbReference type="RefSeq" id="XP_041198577.1">
    <property type="nucleotide sequence ID" value="XM_041334480.1"/>
</dbReference>
<keyword evidence="1" id="KW-0732">Signal</keyword>
<feature type="chain" id="PRO_5040514399" description="Secreted protein" evidence="1">
    <location>
        <begin position="19"/>
        <end position="86"/>
    </location>
</feature>
<gene>
    <name evidence="2" type="ORF">BJ212DRAFT_1322887</name>
</gene>
<dbReference type="AlphaFoldDB" id="A0A9P7EM83"/>
<evidence type="ECO:0008006" key="4">
    <source>
        <dbReference type="Google" id="ProtNLM"/>
    </source>
</evidence>
<dbReference type="Proteomes" id="UP000807769">
    <property type="component" value="Unassembled WGS sequence"/>
</dbReference>
<accession>A0A9P7EM83</accession>
<dbReference type="EMBL" id="JABBWG010000003">
    <property type="protein sequence ID" value="KAG1824860.1"/>
    <property type="molecule type" value="Genomic_DNA"/>
</dbReference>
<feature type="signal peptide" evidence="1">
    <location>
        <begin position="1"/>
        <end position="18"/>
    </location>
</feature>
<evidence type="ECO:0000313" key="2">
    <source>
        <dbReference type="EMBL" id="KAG1824860.1"/>
    </source>
</evidence>
<evidence type="ECO:0000313" key="3">
    <source>
        <dbReference type="Proteomes" id="UP000807769"/>
    </source>
</evidence>
<reference evidence="2" key="1">
    <citation type="journal article" date="2020" name="New Phytol.">
        <title>Comparative genomics reveals dynamic genome evolution in host specialist ectomycorrhizal fungi.</title>
        <authorList>
            <person name="Lofgren L.A."/>
            <person name="Nguyen N.H."/>
            <person name="Vilgalys R."/>
            <person name="Ruytinx J."/>
            <person name="Liao H.L."/>
            <person name="Branco S."/>
            <person name="Kuo A."/>
            <person name="LaButti K."/>
            <person name="Lipzen A."/>
            <person name="Andreopoulos W."/>
            <person name="Pangilinan J."/>
            <person name="Riley R."/>
            <person name="Hundley H."/>
            <person name="Na H."/>
            <person name="Barry K."/>
            <person name="Grigoriev I.V."/>
            <person name="Stajich J.E."/>
            <person name="Kennedy P.G."/>
        </authorList>
    </citation>
    <scope>NUCLEOTIDE SEQUENCE</scope>
    <source>
        <strain evidence="2">MN1</strain>
    </source>
</reference>
<proteinExistence type="predicted"/>